<dbReference type="Pfam" id="PF00078">
    <property type="entry name" value="RVT_1"/>
    <property type="match status" value="1"/>
</dbReference>
<organism evidence="2 3">
    <name type="scientific">Eumeta variegata</name>
    <name type="common">Bagworm moth</name>
    <name type="synonym">Eumeta japonica</name>
    <dbReference type="NCBI Taxonomy" id="151549"/>
    <lineage>
        <taxon>Eukaryota</taxon>
        <taxon>Metazoa</taxon>
        <taxon>Ecdysozoa</taxon>
        <taxon>Arthropoda</taxon>
        <taxon>Hexapoda</taxon>
        <taxon>Insecta</taxon>
        <taxon>Pterygota</taxon>
        <taxon>Neoptera</taxon>
        <taxon>Endopterygota</taxon>
        <taxon>Lepidoptera</taxon>
        <taxon>Glossata</taxon>
        <taxon>Ditrysia</taxon>
        <taxon>Tineoidea</taxon>
        <taxon>Psychidae</taxon>
        <taxon>Oiketicinae</taxon>
        <taxon>Eumeta</taxon>
    </lineage>
</organism>
<dbReference type="CDD" id="cd01650">
    <property type="entry name" value="RT_nLTR_like"/>
    <property type="match status" value="1"/>
</dbReference>
<dbReference type="GO" id="GO:0003964">
    <property type="term" value="F:RNA-directed DNA polymerase activity"/>
    <property type="evidence" value="ECO:0007669"/>
    <property type="project" value="UniProtKB-KW"/>
</dbReference>
<dbReference type="PANTHER" id="PTHR36688">
    <property type="entry name" value="ENDO/EXONUCLEASE/PHOSPHATASE DOMAIN-CONTAINING PROTEIN"/>
    <property type="match status" value="1"/>
</dbReference>
<comment type="caution">
    <text evidence="2">The sequence shown here is derived from an EMBL/GenBank/DDBJ whole genome shotgun (WGS) entry which is preliminary data.</text>
</comment>
<evidence type="ECO:0000259" key="1">
    <source>
        <dbReference type="PROSITE" id="PS50878"/>
    </source>
</evidence>
<dbReference type="SUPFAM" id="SSF56219">
    <property type="entry name" value="DNase I-like"/>
    <property type="match status" value="1"/>
</dbReference>
<dbReference type="InterPro" id="IPR036691">
    <property type="entry name" value="Endo/exonu/phosph_ase_sf"/>
</dbReference>
<dbReference type="Pfam" id="PF14529">
    <property type="entry name" value="Exo_endo_phos_2"/>
    <property type="match status" value="1"/>
</dbReference>
<sequence>MPEYKTDHIQATTINMPATGIAISAVYCPPRHNINKEQFTNYFKTLGSKFVSAGDFNAKHTYWGSRLITPRGRQLLETVMSNNLDAVSSGHPTYWPTDLNKIPDVIDFAVIKNVKREHIELIPSLDLSSDHSPTLITLSDYQQNIDRNYIYFPNRQTNWLKYRKYVSAHLPQNIPLRTEDEIQSAVNQVTNILTDAAELATPTTTSLTTKRVINTARHIQCLVREKRRLRRQWQEFRSPMLKTQLRLCQKMLREALQKEKEFNLNKFLQNLDATEKTDYSLWKAVRKMKGPTVYEAPIRLQNGEWAKNSHDKAEEFAKYLETVFVPNDTNSCLTPVVVQENFSNPLKVRLPVLKAVIKNLNPKKSPGRDKITNTMIVNLPSVALKTILFIFNSMLRTGYFPSTWKQSEIVMISKPGKDVTQVTSYRPISLLPVLSKIFEKIVLKSLTPHIATTNLIPNHQFWFREKHSTIEQVHRITNLIRETFESKRYCSALFIDISQAFDKVWHEGLLYKISTLLPENVHKLFTSYLSNRSFVVRSKSTFSSVKRISAGVPQDSILGPFLYLLYTADLPTNLLTHTSTFAWEYILGIHLDRRLTWTHHIAAKITQLKIRTSQLYWLMGSHSSLSLDHKVLLYKAALKPIWLYGIQLWGSASASNVEKLQRRQSKILRLITCAPWYIRNNNIHKDLNITTIREEIKKSCTSYTAKVTDHPNPFARDLLLFEGHRRLKRVHTFDLTR</sequence>
<keyword evidence="2" id="KW-0808">Transferase</keyword>
<evidence type="ECO:0000313" key="3">
    <source>
        <dbReference type="Proteomes" id="UP000299102"/>
    </source>
</evidence>
<protein>
    <submittedName>
        <fullName evidence="2">Probable RNA-directed DNA polymerase from transposon X-element</fullName>
    </submittedName>
</protein>
<dbReference type="InterPro" id="IPR000477">
    <property type="entry name" value="RT_dom"/>
</dbReference>
<evidence type="ECO:0000313" key="2">
    <source>
        <dbReference type="EMBL" id="GBP00744.1"/>
    </source>
</evidence>
<feature type="domain" description="Reverse transcriptase" evidence="1">
    <location>
        <begin position="393"/>
        <end position="648"/>
    </location>
</feature>
<proteinExistence type="predicted"/>
<reference evidence="2 3" key="1">
    <citation type="journal article" date="2019" name="Commun. Biol.">
        <title>The bagworm genome reveals a unique fibroin gene that provides high tensile strength.</title>
        <authorList>
            <person name="Kono N."/>
            <person name="Nakamura H."/>
            <person name="Ohtoshi R."/>
            <person name="Tomita M."/>
            <person name="Numata K."/>
            <person name="Arakawa K."/>
        </authorList>
    </citation>
    <scope>NUCLEOTIDE SEQUENCE [LARGE SCALE GENOMIC DNA]</scope>
</reference>
<accession>A0A4C1SFE3</accession>
<dbReference type="PROSITE" id="PS50878">
    <property type="entry name" value="RT_POL"/>
    <property type="match status" value="1"/>
</dbReference>
<keyword evidence="2" id="KW-0548">Nucleotidyltransferase</keyword>
<dbReference type="SUPFAM" id="SSF56672">
    <property type="entry name" value="DNA/RNA polymerases"/>
    <property type="match status" value="1"/>
</dbReference>
<dbReference type="OrthoDB" id="415068at2759"/>
<dbReference type="PANTHER" id="PTHR36688:SF2">
    <property type="entry name" value="ENDONUCLEASE_EXONUCLEASE_PHOSPHATASE DOMAIN-CONTAINING PROTEIN"/>
    <property type="match status" value="1"/>
</dbReference>
<dbReference type="AlphaFoldDB" id="A0A4C1SFE3"/>
<keyword evidence="2" id="KW-0695">RNA-directed DNA polymerase</keyword>
<dbReference type="InterPro" id="IPR005135">
    <property type="entry name" value="Endo/exonuclease/phosphatase"/>
</dbReference>
<dbReference type="InterPro" id="IPR052560">
    <property type="entry name" value="RdDP_mobile_element"/>
</dbReference>
<dbReference type="InterPro" id="IPR043502">
    <property type="entry name" value="DNA/RNA_pol_sf"/>
</dbReference>
<dbReference type="Proteomes" id="UP000299102">
    <property type="component" value="Unassembled WGS sequence"/>
</dbReference>
<gene>
    <name evidence="2" type="ORF">EVAR_69679_1</name>
</gene>
<name>A0A4C1SFE3_EUMVA</name>
<dbReference type="EMBL" id="BGZK01003389">
    <property type="protein sequence ID" value="GBP00744.1"/>
    <property type="molecule type" value="Genomic_DNA"/>
</dbReference>
<dbReference type="Gene3D" id="3.60.10.10">
    <property type="entry name" value="Endonuclease/exonuclease/phosphatase"/>
    <property type="match status" value="1"/>
</dbReference>
<keyword evidence="3" id="KW-1185">Reference proteome</keyword>